<protein>
    <submittedName>
        <fullName evidence="1">Uncharacterized protein</fullName>
    </submittedName>
</protein>
<keyword evidence="2" id="KW-1185">Reference proteome</keyword>
<sequence>MKGNKKGAEALLIETRKNYIEESEQDDLEPVTLLSSNEITKAAEHVESDAPISSKAEIENATEDILISDYMLEWLETVKPSIELIIYISY</sequence>
<accession>A0A7W3XUB6</accession>
<dbReference type="EMBL" id="JACJIP010000051">
    <property type="protein sequence ID" value="MBA9088459.1"/>
    <property type="molecule type" value="Genomic_DNA"/>
</dbReference>
<dbReference type="Proteomes" id="UP000567067">
    <property type="component" value="Unassembled WGS sequence"/>
</dbReference>
<name>A0A7W3XUB6_9BACL</name>
<organism evidence="1 2">
    <name type="scientific">Fontibacillus solani</name>
    <dbReference type="NCBI Taxonomy" id="1572857"/>
    <lineage>
        <taxon>Bacteria</taxon>
        <taxon>Bacillati</taxon>
        <taxon>Bacillota</taxon>
        <taxon>Bacilli</taxon>
        <taxon>Bacillales</taxon>
        <taxon>Paenibacillaceae</taxon>
        <taxon>Fontibacillus</taxon>
    </lineage>
</organism>
<reference evidence="1 2" key="1">
    <citation type="submission" date="2020-08" db="EMBL/GenBank/DDBJ databases">
        <title>Genomic Encyclopedia of Type Strains, Phase III (KMG-III): the genomes of soil and plant-associated and newly described type strains.</title>
        <authorList>
            <person name="Whitman W."/>
        </authorList>
    </citation>
    <scope>NUCLEOTIDE SEQUENCE [LARGE SCALE GENOMIC DNA]</scope>
    <source>
        <strain evidence="1 2">CECT 8693</strain>
    </source>
</reference>
<gene>
    <name evidence="1" type="ORF">FHR92_004958</name>
</gene>
<evidence type="ECO:0000313" key="1">
    <source>
        <dbReference type="EMBL" id="MBA9088459.1"/>
    </source>
</evidence>
<dbReference type="AlphaFoldDB" id="A0A7W3XUB6"/>
<evidence type="ECO:0000313" key="2">
    <source>
        <dbReference type="Proteomes" id="UP000567067"/>
    </source>
</evidence>
<dbReference type="RefSeq" id="WP_220482914.1">
    <property type="nucleotide sequence ID" value="NZ_JACJIP010000051.1"/>
</dbReference>
<comment type="caution">
    <text evidence="1">The sequence shown here is derived from an EMBL/GenBank/DDBJ whole genome shotgun (WGS) entry which is preliminary data.</text>
</comment>
<proteinExistence type="predicted"/>